<dbReference type="RefSeq" id="WP_010408141.1">
    <property type="nucleotide sequence ID" value="NZ_JAWXXV010000001.1"/>
</dbReference>
<proteinExistence type="predicted"/>
<name>A0ABU4PMS1_9SPHN</name>
<dbReference type="Gene3D" id="2.60.40.1190">
    <property type="match status" value="1"/>
</dbReference>
<comment type="caution">
    <text evidence="1">The sequence shown here is derived from an EMBL/GenBank/DDBJ whole genome shotgun (WGS) entry which is preliminary data.</text>
</comment>
<dbReference type="CDD" id="cd09627">
    <property type="entry name" value="DOMON_murB_like"/>
    <property type="match status" value="1"/>
</dbReference>
<reference evidence="1 2" key="1">
    <citation type="submission" date="2023-11" db="EMBL/GenBank/DDBJ databases">
        <title>MicrobeMod: A computational toolkit for identifying prokaryotic methylation and restriction-modification with nanopore sequencing.</title>
        <authorList>
            <person name="Crits-Christoph A."/>
            <person name="Kang S.C."/>
            <person name="Lee H."/>
            <person name="Ostrov N."/>
        </authorList>
    </citation>
    <scope>NUCLEOTIDE SEQUENCE [LARGE SCALE GENOMIC DNA]</scope>
    <source>
        <strain evidence="1 2">ATCC 14820</strain>
    </source>
</reference>
<keyword evidence="2" id="KW-1185">Reference proteome</keyword>
<protein>
    <submittedName>
        <fullName evidence="1">DOMON-like domain-containing protein</fullName>
    </submittedName>
</protein>
<evidence type="ECO:0000313" key="2">
    <source>
        <dbReference type="Proteomes" id="UP001279660"/>
    </source>
</evidence>
<accession>A0ABU4PMS1</accession>
<dbReference type="EMBL" id="JAWXXV010000001">
    <property type="protein sequence ID" value="MDX5985421.1"/>
    <property type="molecule type" value="Genomic_DNA"/>
</dbReference>
<dbReference type="Proteomes" id="UP001279660">
    <property type="component" value="Unassembled WGS sequence"/>
</dbReference>
<gene>
    <name evidence="1" type="ORF">SIL82_14275</name>
</gene>
<organism evidence="1 2">
    <name type="scientific">Sphingomonas echinoides</name>
    <dbReference type="NCBI Taxonomy" id="59803"/>
    <lineage>
        <taxon>Bacteria</taxon>
        <taxon>Pseudomonadati</taxon>
        <taxon>Pseudomonadota</taxon>
        <taxon>Alphaproteobacteria</taxon>
        <taxon>Sphingomonadales</taxon>
        <taxon>Sphingomonadaceae</taxon>
        <taxon>Sphingomonas</taxon>
    </lineage>
</organism>
<sequence>MRSSAITKDALMQEYELVPHPDTPPAEVDAVRVRILVRKGALLLTFIVHGADHVALPDWATSMRRDDLWKTTCGEMFLGLPGSEAYVEFNYSPSTQWAAYRFDAHRAGGRDLPLSSPPLVDRGDDTSDYLVEVEQPLSDLPDEPFDLGLTAVIEEVDGTKSYWALAHAPGPPDFHNRDCWIATVPAAGRP</sequence>
<evidence type="ECO:0000313" key="1">
    <source>
        <dbReference type="EMBL" id="MDX5985421.1"/>
    </source>
</evidence>